<evidence type="ECO:0000313" key="2">
    <source>
        <dbReference type="Proteomes" id="UP000034581"/>
    </source>
</evidence>
<dbReference type="Pfam" id="PF12643">
    <property type="entry name" value="MazG-like"/>
    <property type="match status" value="1"/>
</dbReference>
<protein>
    <submittedName>
        <fullName evidence="1">Nucleotide pyrophosphohydrolase</fullName>
    </submittedName>
</protein>
<evidence type="ECO:0000313" key="1">
    <source>
        <dbReference type="EMBL" id="KKP70253.1"/>
    </source>
</evidence>
<dbReference type="PIRSF" id="PIRSF029826">
    <property type="entry name" value="UCP029826_pph"/>
    <property type="match status" value="1"/>
</dbReference>
<proteinExistence type="predicted"/>
<dbReference type="InterPro" id="IPR025984">
    <property type="entry name" value="DCTPP"/>
</dbReference>
<dbReference type="InterPro" id="IPR052555">
    <property type="entry name" value="dCTP_Pyrophosphatase"/>
</dbReference>
<accession>A0A0G0BLE9</accession>
<sequence length="137" mass="16530">MNDQNTTIAELRKEILEFRDRRKWKKYNTVKDLAISIVIEMGELMEHFQWKSEALIKNSLKKEEQKREIQREFADVINYLFTLSDELGIDIVSAVKEKLALQEQKFPIAKMLSWEKMKEEDVWSSYHEIRKQHRLKS</sequence>
<dbReference type="PANTHER" id="PTHR46523">
    <property type="entry name" value="DCTP PYROPHOSPHATASE 1"/>
    <property type="match status" value="1"/>
</dbReference>
<dbReference type="GO" id="GO:0042262">
    <property type="term" value="P:DNA protection"/>
    <property type="evidence" value="ECO:0007669"/>
    <property type="project" value="TreeGrafter"/>
</dbReference>
<dbReference type="GO" id="GO:0047840">
    <property type="term" value="F:dCTP diphosphatase activity"/>
    <property type="evidence" value="ECO:0007669"/>
    <property type="project" value="TreeGrafter"/>
</dbReference>
<keyword evidence="1" id="KW-0378">Hydrolase</keyword>
<dbReference type="AlphaFoldDB" id="A0A0G0BLE9"/>
<dbReference type="Gene3D" id="1.10.287.1080">
    <property type="entry name" value="MazG-like"/>
    <property type="match status" value="1"/>
</dbReference>
<gene>
    <name evidence="1" type="ORF">UR67_C0001G0162</name>
</gene>
<dbReference type="STRING" id="1618350.UR67_C0001G0162"/>
<dbReference type="GO" id="GO:0006253">
    <property type="term" value="P:dCTP catabolic process"/>
    <property type="evidence" value="ECO:0007669"/>
    <property type="project" value="TreeGrafter"/>
</dbReference>
<comment type="caution">
    <text evidence="1">The sequence shown here is derived from an EMBL/GenBank/DDBJ whole genome shotgun (WGS) entry which is preliminary data.</text>
</comment>
<reference evidence="1 2" key="1">
    <citation type="journal article" date="2015" name="Nature">
        <title>rRNA introns, odd ribosomes, and small enigmatic genomes across a large radiation of phyla.</title>
        <authorList>
            <person name="Brown C.T."/>
            <person name="Hug L.A."/>
            <person name="Thomas B.C."/>
            <person name="Sharon I."/>
            <person name="Castelle C.J."/>
            <person name="Singh A."/>
            <person name="Wilkins M.J."/>
            <person name="Williams K.H."/>
            <person name="Banfield J.F."/>
        </authorList>
    </citation>
    <scope>NUCLEOTIDE SEQUENCE [LARGE SCALE GENOMIC DNA]</scope>
</reference>
<dbReference type="SUPFAM" id="SSF101386">
    <property type="entry name" value="all-alpha NTP pyrophosphatases"/>
    <property type="match status" value="1"/>
</dbReference>
<dbReference type="CDD" id="cd11537">
    <property type="entry name" value="NTP-PPase_RS21-C6_like"/>
    <property type="match status" value="1"/>
</dbReference>
<dbReference type="Proteomes" id="UP000034581">
    <property type="component" value="Unassembled WGS sequence"/>
</dbReference>
<dbReference type="EMBL" id="LBQB01000001">
    <property type="protein sequence ID" value="KKP70253.1"/>
    <property type="molecule type" value="Genomic_DNA"/>
</dbReference>
<dbReference type="PANTHER" id="PTHR46523:SF1">
    <property type="entry name" value="DCTP PYROPHOSPHATASE 1"/>
    <property type="match status" value="1"/>
</dbReference>
<dbReference type="GO" id="GO:0005829">
    <property type="term" value="C:cytosol"/>
    <property type="evidence" value="ECO:0007669"/>
    <property type="project" value="TreeGrafter"/>
</dbReference>
<name>A0A0G0BLE9_UNCC3</name>
<organism evidence="1 2">
    <name type="scientific">candidate division CPR3 bacterium GW2011_GWF2_35_18</name>
    <dbReference type="NCBI Taxonomy" id="1618350"/>
    <lineage>
        <taxon>Bacteria</taxon>
        <taxon>Bacteria division CPR3</taxon>
    </lineage>
</organism>